<dbReference type="AlphaFoldDB" id="A0A6A3B6W1"/>
<gene>
    <name evidence="1" type="ORF">F3Y22_tig00110221pilonHSYRG00144</name>
</gene>
<protein>
    <submittedName>
        <fullName evidence="1">Uncharacterized protein</fullName>
    </submittedName>
</protein>
<dbReference type="Proteomes" id="UP000436088">
    <property type="component" value="Unassembled WGS sequence"/>
</dbReference>
<sequence>MVLVLVFKRRLGMMFGTVGNCDVWKCWMSLYPHTFGCRLAATTNVAEEAEETKTAGLTSQLIPNPSGVESLIRDVCDTTSIAELELKVDSVGYGDALIALLPSFPGIKKLQ</sequence>
<proteinExistence type="predicted"/>
<dbReference type="InterPro" id="IPR053217">
    <property type="entry name" value="ACC_Biotin_Carrier"/>
</dbReference>
<evidence type="ECO:0000313" key="1">
    <source>
        <dbReference type="EMBL" id="KAE8712924.1"/>
    </source>
</evidence>
<keyword evidence="2" id="KW-1185">Reference proteome</keyword>
<dbReference type="PANTHER" id="PTHR47597:SF1">
    <property type="entry name" value="IS A MEMBER OF THE PF|00364 BIOTIN-REQUIRING ENZYMES FAMILY-RELATED"/>
    <property type="match status" value="1"/>
</dbReference>
<evidence type="ECO:0000313" key="2">
    <source>
        <dbReference type="Proteomes" id="UP000436088"/>
    </source>
</evidence>
<organism evidence="1 2">
    <name type="scientific">Hibiscus syriacus</name>
    <name type="common">Rose of Sharon</name>
    <dbReference type="NCBI Taxonomy" id="106335"/>
    <lineage>
        <taxon>Eukaryota</taxon>
        <taxon>Viridiplantae</taxon>
        <taxon>Streptophyta</taxon>
        <taxon>Embryophyta</taxon>
        <taxon>Tracheophyta</taxon>
        <taxon>Spermatophyta</taxon>
        <taxon>Magnoliopsida</taxon>
        <taxon>eudicotyledons</taxon>
        <taxon>Gunneridae</taxon>
        <taxon>Pentapetalae</taxon>
        <taxon>rosids</taxon>
        <taxon>malvids</taxon>
        <taxon>Malvales</taxon>
        <taxon>Malvaceae</taxon>
        <taxon>Malvoideae</taxon>
        <taxon>Hibiscus</taxon>
    </lineage>
</organism>
<reference evidence="1" key="1">
    <citation type="submission" date="2019-09" db="EMBL/GenBank/DDBJ databases">
        <title>Draft genome information of white flower Hibiscus syriacus.</title>
        <authorList>
            <person name="Kim Y.-M."/>
        </authorList>
    </citation>
    <scope>NUCLEOTIDE SEQUENCE [LARGE SCALE GENOMIC DNA]</scope>
    <source>
        <strain evidence="1">YM2019G1</strain>
    </source>
</reference>
<dbReference type="EMBL" id="VEPZ02000884">
    <property type="protein sequence ID" value="KAE8712924.1"/>
    <property type="molecule type" value="Genomic_DNA"/>
</dbReference>
<name>A0A6A3B6W1_HIBSY</name>
<comment type="caution">
    <text evidence="1">The sequence shown here is derived from an EMBL/GenBank/DDBJ whole genome shotgun (WGS) entry which is preliminary data.</text>
</comment>
<dbReference type="PANTHER" id="PTHR47597">
    <property type="entry name" value="IS A MEMBER OF THE PF|00364 BIOTIN-REQUIRING ENZYMES FAMILY-RELATED"/>
    <property type="match status" value="1"/>
</dbReference>
<accession>A0A6A3B6W1</accession>